<organism evidence="2 3">
    <name type="scientific">Phytophthora megakarya</name>
    <dbReference type="NCBI Taxonomy" id="4795"/>
    <lineage>
        <taxon>Eukaryota</taxon>
        <taxon>Sar</taxon>
        <taxon>Stramenopiles</taxon>
        <taxon>Oomycota</taxon>
        <taxon>Peronosporomycetes</taxon>
        <taxon>Peronosporales</taxon>
        <taxon>Peronosporaceae</taxon>
        <taxon>Phytophthora</taxon>
    </lineage>
</organism>
<name>A0A225WLH2_9STRA</name>
<evidence type="ECO:0000313" key="2">
    <source>
        <dbReference type="EMBL" id="OWZ17710.1"/>
    </source>
</evidence>
<evidence type="ECO:0000313" key="3">
    <source>
        <dbReference type="Proteomes" id="UP000198211"/>
    </source>
</evidence>
<feature type="region of interest" description="Disordered" evidence="1">
    <location>
        <begin position="16"/>
        <end position="50"/>
    </location>
</feature>
<dbReference type="EMBL" id="NBNE01000707">
    <property type="protein sequence ID" value="OWZ17710.1"/>
    <property type="molecule type" value="Genomic_DNA"/>
</dbReference>
<keyword evidence="3" id="KW-1185">Reference proteome</keyword>
<feature type="compositionally biased region" description="Basic and acidic residues" evidence="1">
    <location>
        <begin position="16"/>
        <end position="34"/>
    </location>
</feature>
<gene>
    <name evidence="2" type="ORF">PHMEG_0008310</name>
</gene>
<dbReference type="OrthoDB" id="137478at2759"/>
<protein>
    <submittedName>
        <fullName evidence="2">Uncharacterized protein</fullName>
    </submittedName>
</protein>
<accession>A0A225WLH2</accession>
<dbReference type="Proteomes" id="UP000198211">
    <property type="component" value="Unassembled WGS sequence"/>
</dbReference>
<proteinExistence type="predicted"/>
<comment type="caution">
    <text evidence="2">The sequence shown here is derived from an EMBL/GenBank/DDBJ whole genome shotgun (WGS) entry which is preliminary data.</text>
</comment>
<sequence length="175" mass="19105">MHQFYASSCAISEDKREIKADGKEESPLDKEHGYETSTAPDDYEITGGTAPTDFGVPLETWLAILGGTMTDVTGTGHCGWLSFYAALVNAGTGQLEPTQEVAVAATTLKREDINGMLTNLADECQLMPHEVDAELHSAEIKLSHDSTREEKIWAFAEFYASLREGSMQRSVPVDC</sequence>
<reference evidence="3" key="1">
    <citation type="submission" date="2017-03" db="EMBL/GenBank/DDBJ databases">
        <title>Phytopthora megakarya and P. palmivora, two closely related causual agents of cacao black pod achieved similar genome size and gene model numbers by different mechanisms.</title>
        <authorList>
            <person name="Ali S."/>
            <person name="Shao J."/>
            <person name="Larry D.J."/>
            <person name="Kronmiller B."/>
            <person name="Shen D."/>
            <person name="Strem M.D."/>
            <person name="Melnick R.L."/>
            <person name="Guiltinan M.J."/>
            <person name="Tyler B.M."/>
            <person name="Meinhardt L.W."/>
            <person name="Bailey B.A."/>
        </authorList>
    </citation>
    <scope>NUCLEOTIDE SEQUENCE [LARGE SCALE GENOMIC DNA]</scope>
    <source>
        <strain evidence="3">zdho120</strain>
    </source>
</reference>
<evidence type="ECO:0000256" key="1">
    <source>
        <dbReference type="SAM" id="MobiDB-lite"/>
    </source>
</evidence>
<dbReference type="AlphaFoldDB" id="A0A225WLH2"/>